<proteinExistence type="predicted"/>
<evidence type="ECO:0000313" key="3">
    <source>
        <dbReference type="Proteomes" id="UP000183090"/>
    </source>
</evidence>
<reference evidence="2 3" key="1">
    <citation type="submission" date="2016-10" db="EMBL/GenBank/DDBJ databases">
        <authorList>
            <person name="Varghese N."/>
            <person name="Submissions S."/>
        </authorList>
    </citation>
    <scope>NUCLEOTIDE SEQUENCE [LARGE SCALE GENOMIC DNA]</scope>
    <source>
        <strain evidence="2 3">CGMCC 1.6501</strain>
    </source>
</reference>
<accession>A0AA94HIL3</accession>
<keyword evidence="1" id="KW-0472">Membrane</keyword>
<dbReference type="Proteomes" id="UP000183090">
    <property type="component" value="Unassembled WGS sequence"/>
</dbReference>
<evidence type="ECO:0000313" key="2">
    <source>
        <dbReference type="EMBL" id="SFK96309.1"/>
    </source>
</evidence>
<name>A0AA94HIL3_9STAP</name>
<gene>
    <name evidence="2" type="ORF">SAMN05216235_2829</name>
</gene>
<comment type="caution">
    <text evidence="2">The sequence shown here is derived from an EMBL/GenBank/DDBJ whole genome shotgun (WGS) entry which is preliminary data.</text>
</comment>
<dbReference type="AlphaFoldDB" id="A0AA94HIL3"/>
<protein>
    <submittedName>
        <fullName evidence="2">Uncharacterized protein</fullName>
    </submittedName>
</protein>
<dbReference type="EMBL" id="FOTB01000006">
    <property type="protein sequence ID" value="SFK96309.1"/>
    <property type="molecule type" value="Genomic_DNA"/>
</dbReference>
<evidence type="ECO:0000256" key="1">
    <source>
        <dbReference type="SAM" id="Phobius"/>
    </source>
</evidence>
<organism evidence="2 3">
    <name type="scientific">Salinicoccus halodurans</name>
    <dbReference type="NCBI Taxonomy" id="407035"/>
    <lineage>
        <taxon>Bacteria</taxon>
        <taxon>Bacillati</taxon>
        <taxon>Bacillota</taxon>
        <taxon>Bacilli</taxon>
        <taxon>Bacillales</taxon>
        <taxon>Staphylococcaceae</taxon>
        <taxon>Salinicoccus</taxon>
    </lineage>
</organism>
<sequence>MSIPFFILAVVFLTIFISSDNNSVYLILAIVFSVLAITTYSKNRKKNEKKTLS</sequence>
<keyword evidence="1" id="KW-1133">Transmembrane helix</keyword>
<feature type="transmembrane region" description="Helical" evidence="1">
    <location>
        <begin position="23"/>
        <end position="40"/>
    </location>
</feature>
<keyword evidence="1" id="KW-0812">Transmembrane</keyword>